<keyword evidence="2" id="KW-0694">RNA-binding</keyword>
<evidence type="ECO:0000313" key="15">
    <source>
        <dbReference type="EMBL" id="ADM79970.1"/>
    </source>
</evidence>
<comment type="catalytic activity">
    <reaction evidence="11">
        <text>a 5'-end (N(7)-methyl 5'-triphosphoguanosine)-ribonucleoside in mRNA + H2O = N(7)-methyl-GDP + a 5'-end phospho-ribonucleoside in mRNA + 2 H(+)</text>
        <dbReference type="Rhea" id="RHEA:67484"/>
        <dbReference type="Rhea" id="RHEA-COMP:15692"/>
        <dbReference type="Rhea" id="RHEA-COMP:17167"/>
        <dbReference type="ChEBI" id="CHEBI:15377"/>
        <dbReference type="ChEBI" id="CHEBI:15378"/>
        <dbReference type="ChEBI" id="CHEBI:63714"/>
        <dbReference type="ChEBI" id="CHEBI:138282"/>
        <dbReference type="ChEBI" id="CHEBI:156461"/>
        <dbReference type="EC" id="3.6.1.62"/>
    </reaction>
    <physiologicalReaction direction="left-to-right" evidence="11">
        <dbReference type="Rhea" id="RHEA:67485"/>
    </physiologicalReaction>
</comment>
<evidence type="ECO:0000256" key="4">
    <source>
        <dbReference type="ARBA" id="ARBA00038173"/>
    </source>
</evidence>
<evidence type="ECO:0000256" key="6">
    <source>
        <dbReference type="ARBA" id="ARBA00039871"/>
    </source>
</evidence>
<reference evidence="15 16" key="1">
    <citation type="journal article" date="2012" name="Vet. Microbiol.">
        <title>Complete genome sequence and characterization of a broad-host range T4-like bacteriophage phiAS5 infecting Aeromonas salmonicida subsp. salmonicida.</title>
        <authorList>
            <person name="Kim J.H."/>
            <person name="Son J.S."/>
            <person name="Choi Y.J."/>
            <person name="Choresca C.H.Jr."/>
            <person name="Shin S.P."/>
            <person name="Han J.E."/>
            <person name="Jun J.W."/>
            <person name="Park S.C."/>
        </authorList>
    </citation>
    <scope>NUCLEOTIDE SEQUENCE [LARGE SCALE GENOMIC DNA]</scope>
</reference>
<dbReference type="InterPro" id="IPR015797">
    <property type="entry name" value="NUDIX_hydrolase-like_dom_sf"/>
</dbReference>
<comment type="similarity">
    <text evidence="4">Belongs to the Nudix hydrolase family. NUDT16 subfamily.</text>
</comment>
<dbReference type="GeneID" id="9861534"/>
<evidence type="ECO:0000313" key="16">
    <source>
        <dbReference type="Proteomes" id="UP000002236"/>
    </source>
</evidence>
<evidence type="ECO:0000256" key="8">
    <source>
        <dbReference type="ARBA" id="ARBA00041656"/>
    </source>
</evidence>
<dbReference type="GO" id="GO:1990003">
    <property type="term" value="F:IDP phosphatase activity"/>
    <property type="evidence" value="ECO:0007669"/>
    <property type="project" value="UniProtKB-EC"/>
</dbReference>
<organism evidence="15 16">
    <name type="scientific">Aeromonas phage phiAS5</name>
    <dbReference type="NCBI Taxonomy" id="879630"/>
    <lineage>
        <taxon>Viruses</taxon>
        <taxon>Duplodnaviria</taxon>
        <taxon>Heunggongvirae</taxon>
        <taxon>Uroviricota</taxon>
        <taxon>Caudoviricetes</taxon>
        <taxon>Pantevenvirales</taxon>
        <taxon>Straboviridae</taxon>
        <taxon>Chrysonvirus</taxon>
        <taxon>Chrysonvirus as5</taxon>
    </lineage>
</organism>
<evidence type="ECO:0000256" key="9">
    <source>
        <dbReference type="ARBA" id="ARBA00042015"/>
    </source>
</evidence>
<evidence type="ECO:0000256" key="3">
    <source>
        <dbReference type="ARBA" id="ARBA00023080"/>
    </source>
</evidence>
<dbReference type="InterPro" id="IPR054754">
    <property type="entry name" value="NudT16"/>
</dbReference>
<evidence type="ECO:0000256" key="10">
    <source>
        <dbReference type="ARBA" id="ARBA00043162"/>
    </source>
</evidence>
<dbReference type="SUPFAM" id="SSF55811">
    <property type="entry name" value="Nudix"/>
    <property type="match status" value="1"/>
</dbReference>
<accession>E1A2M4</accession>
<evidence type="ECO:0000256" key="2">
    <source>
        <dbReference type="ARBA" id="ARBA00022884"/>
    </source>
</evidence>
<gene>
    <name evidence="15" type="ORF">phiAS5_ORF0127</name>
</gene>
<dbReference type="Proteomes" id="UP000002236">
    <property type="component" value="Segment"/>
</dbReference>
<dbReference type="GO" id="GO:0003723">
    <property type="term" value="F:RNA binding"/>
    <property type="evidence" value="ECO:0007669"/>
    <property type="project" value="UniProtKB-KW"/>
</dbReference>
<dbReference type="PROSITE" id="PS51462">
    <property type="entry name" value="NUDIX"/>
    <property type="match status" value="1"/>
</dbReference>
<keyword evidence="16" id="KW-1185">Reference proteome</keyword>
<dbReference type="Pfam" id="PF22327">
    <property type="entry name" value="Nudt16-like"/>
    <property type="match status" value="1"/>
</dbReference>
<evidence type="ECO:0000256" key="7">
    <source>
        <dbReference type="ARBA" id="ARBA00041450"/>
    </source>
</evidence>
<feature type="domain" description="Nudix hydrolase" evidence="14">
    <location>
        <begin position="20"/>
        <end position="161"/>
    </location>
</feature>
<protein>
    <recommendedName>
        <fullName evidence="6">U8 snoRNA-decapping enzyme</fullName>
        <ecNumber evidence="5">3.6.1.64</ecNumber>
    </recommendedName>
    <alternativeName>
        <fullName evidence="9">IDP phosphatase</fullName>
    </alternativeName>
    <alternativeName>
        <fullName evidence="7">Inosine diphosphate phosphatase</fullName>
    </alternativeName>
    <alternativeName>
        <fullName evidence="8">Nucleoside diphosphate-linked moiety X motif 16</fullName>
    </alternativeName>
    <alternativeName>
        <fullName evidence="10">m7GpppN-mRNA hydrolase</fullName>
    </alternativeName>
</protein>
<keyword evidence="15" id="KW-0378">Hydrolase</keyword>
<comment type="catalytic activity">
    <reaction evidence="12">
        <text>IDP + H2O = IMP + phosphate + H(+)</text>
        <dbReference type="Rhea" id="RHEA:35207"/>
        <dbReference type="ChEBI" id="CHEBI:15377"/>
        <dbReference type="ChEBI" id="CHEBI:15378"/>
        <dbReference type="ChEBI" id="CHEBI:43474"/>
        <dbReference type="ChEBI" id="CHEBI:58053"/>
        <dbReference type="ChEBI" id="CHEBI:58280"/>
        <dbReference type="EC" id="3.6.1.64"/>
    </reaction>
    <physiologicalReaction direction="left-to-right" evidence="12">
        <dbReference type="Rhea" id="RHEA:35208"/>
    </physiologicalReaction>
</comment>
<name>E1A2M4_9CAUD</name>
<evidence type="ECO:0000256" key="13">
    <source>
        <dbReference type="ARBA" id="ARBA00048945"/>
    </source>
</evidence>
<evidence type="ECO:0000256" key="12">
    <source>
        <dbReference type="ARBA" id="ARBA00047875"/>
    </source>
</evidence>
<comment type="cofactor">
    <cofactor evidence="1">
        <name>Co(2+)</name>
        <dbReference type="ChEBI" id="CHEBI:48828"/>
    </cofactor>
</comment>
<sequence>MKSFKSFVDCIEVESGARGKSDAAFVCFYCDKVQPYINTTDPTFPEDKKHVWAHKILLNVRWDSRFGFPGGMVDEGESLIEAAVRECKEEIGYTPNPDHLLHLCTHKIPESGMHCHLYMCRVSEEALYDMQRSAMDATHSRIEAFGNAVAHLTPPTIKQMKHANCARTVKAELVEVFDFLGVDYDWSN</sequence>
<dbReference type="OrthoDB" id="9875at10239"/>
<evidence type="ECO:0000256" key="11">
    <source>
        <dbReference type="ARBA" id="ARBA00047661"/>
    </source>
</evidence>
<dbReference type="RefSeq" id="YP_003969416.1">
    <property type="nucleotide sequence ID" value="NC_014636.1"/>
</dbReference>
<dbReference type="KEGG" id="vg:9861534"/>
<dbReference type="Gene3D" id="3.90.79.10">
    <property type="entry name" value="Nucleoside Triphosphate Pyrophosphohydrolase"/>
    <property type="match status" value="1"/>
</dbReference>
<dbReference type="GO" id="GO:0140933">
    <property type="term" value="F:5'-(N(7)-methylguanosine 5'-triphospho)-[mRNA] hydrolase activity"/>
    <property type="evidence" value="ECO:0007669"/>
    <property type="project" value="UniProtKB-EC"/>
</dbReference>
<dbReference type="GO" id="GO:0009117">
    <property type="term" value="P:nucleotide metabolic process"/>
    <property type="evidence" value="ECO:0007669"/>
    <property type="project" value="UniProtKB-KW"/>
</dbReference>
<keyword evidence="3" id="KW-0546">Nucleotide metabolism</keyword>
<comment type="catalytic activity">
    <reaction evidence="13">
        <text>dIDP + H2O = dIMP + phosphate + H(+)</text>
        <dbReference type="Rhea" id="RHEA:35211"/>
        <dbReference type="ChEBI" id="CHEBI:15377"/>
        <dbReference type="ChEBI" id="CHEBI:15378"/>
        <dbReference type="ChEBI" id="CHEBI:43474"/>
        <dbReference type="ChEBI" id="CHEBI:61194"/>
        <dbReference type="ChEBI" id="CHEBI:62286"/>
        <dbReference type="EC" id="3.6.1.64"/>
    </reaction>
    <physiologicalReaction direction="left-to-right" evidence="13">
        <dbReference type="Rhea" id="RHEA:35212"/>
    </physiologicalReaction>
</comment>
<dbReference type="InterPro" id="IPR000086">
    <property type="entry name" value="NUDIX_hydrolase_dom"/>
</dbReference>
<dbReference type="EC" id="3.6.1.64" evidence="5"/>
<evidence type="ECO:0000256" key="5">
    <source>
        <dbReference type="ARBA" id="ARBA00038899"/>
    </source>
</evidence>
<proteinExistence type="inferred from homology"/>
<dbReference type="EMBL" id="HM452126">
    <property type="protein sequence ID" value="ADM79970.1"/>
    <property type="molecule type" value="Genomic_DNA"/>
</dbReference>
<evidence type="ECO:0000256" key="1">
    <source>
        <dbReference type="ARBA" id="ARBA00001941"/>
    </source>
</evidence>
<evidence type="ECO:0000259" key="14">
    <source>
        <dbReference type="PROSITE" id="PS51462"/>
    </source>
</evidence>